<organism evidence="6 7">
    <name type="scientific">Rubripirellula amarantea</name>
    <dbReference type="NCBI Taxonomy" id="2527999"/>
    <lineage>
        <taxon>Bacteria</taxon>
        <taxon>Pseudomonadati</taxon>
        <taxon>Planctomycetota</taxon>
        <taxon>Planctomycetia</taxon>
        <taxon>Pirellulales</taxon>
        <taxon>Pirellulaceae</taxon>
        <taxon>Rubripirellula</taxon>
    </lineage>
</organism>
<evidence type="ECO:0000256" key="4">
    <source>
        <dbReference type="SAM" id="MobiDB-lite"/>
    </source>
</evidence>
<proteinExistence type="inferred from homology"/>
<dbReference type="InterPro" id="IPR033892">
    <property type="entry name" value="FNR_bac"/>
</dbReference>
<dbReference type="Pfam" id="PF00175">
    <property type="entry name" value="NAD_binding_1"/>
    <property type="match status" value="1"/>
</dbReference>
<keyword evidence="6" id="KW-0560">Oxidoreductase</keyword>
<comment type="similarity">
    <text evidence="1">Belongs to the ferredoxin--NADP reductase type 1 family.</text>
</comment>
<dbReference type="PROSITE" id="PS51384">
    <property type="entry name" value="FAD_FR"/>
    <property type="match status" value="1"/>
</dbReference>
<dbReference type="InterPro" id="IPR001433">
    <property type="entry name" value="OxRdtase_FAD/NAD-bd"/>
</dbReference>
<feature type="region of interest" description="Disordered" evidence="4">
    <location>
        <begin position="1"/>
        <end position="36"/>
    </location>
</feature>
<dbReference type="InterPro" id="IPR017938">
    <property type="entry name" value="Riboflavin_synthase-like_b-brl"/>
</dbReference>
<evidence type="ECO:0000313" key="6">
    <source>
        <dbReference type="EMBL" id="TWT49330.1"/>
    </source>
</evidence>
<evidence type="ECO:0000256" key="2">
    <source>
        <dbReference type="ARBA" id="ARBA00013223"/>
    </source>
</evidence>
<dbReference type="InterPro" id="IPR017927">
    <property type="entry name" value="FAD-bd_FR_type"/>
</dbReference>
<reference evidence="6 7" key="1">
    <citation type="submission" date="2019-02" db="EMBL/GenBank/DDBJ databases">
        <title>Deep-cultivation of Planctomycetes and their phenomic and genomic characterization uncovers novel biology.</title>
        <authorList>
            <person name="Wiegand S."/>
            <person name="Jogler M."/>
            <person name="Boedeker C."/>
            <person name="Pinto D."/>
            <person name="Vollmers J."/>
            <person name="Rivas-Marin E."/>
            <person name="Kohn T."/>
            <person name="Peeters S.H."/>
            <person name="Heuer A."/>
            <person name="Rast P."/>
            <person name="Oberbeckmann S."/>
            <person name="Bunk B."/>
            <person name="Jeske O."/>
            <person name="Meyerdierks A."/>
            <person name="Storesund J.E."/>
            <person name="Kallscheuer N."/>
            <person name="Luecker S."/>
            <person name="Lage O.M."/>
            <person name="Pohl T."/>
            <person name="Merkel B.J."/>
            <person name="Hornburger P."/>
            <person name="Mueller R.-W."/>
            <person name="Bruemmer F."/>
            <person name="Labrenz M."/>
            <person name="Spormann A.M."/>
            <person name="Op Den Camp H."/>
            <person name="Overmann J."/>
            <person name="Amann R."/>
            <person name="Jetten M.S.M."/>
            <person name="Mascher T."/>
            <person name="Medema M.H."/>
            <person name="Devos D.P."/>
            <person name="Kaster A.-K."/>
            <person name="Ovreas L."/>
            <person name="Rohde M."/>
            <person name="Galperin M.Y."/>
            <person name="Jogler C."/>
        </authorList>
    </citation>
    <scope>NUCLEOTIDE SEQUENCE [LARGE SCALE GENOMIC DNA]</scope>
    <source>
        <strain evidence="6 7">Pla22</strain>
    </source>
</reference>
<dbReference type="AlphaFoldDB" id="A0A5C5WFA4"/>
<dbReference type="CDD" id="cd06195">
    <property type="entry name" value="FNR1"/>
    <property type="match status" value="1"/>
</dbReference>
<feature type="compositionally biased region" description="Polar residues" evidence="4">
    <location>
        <begin position="17"/>
        <end position="28"/>
    </location>
</feature>
<sequence>MSDPSDKPSLSAIEPAVSNSGNAPNSNDHALGSLTEGGTGVTLSSAEIRTLKEKYYNATIVDRRDIHDDLAVFRIRPDQGFEPFEAGQYVALGLGNWERRIANCQDEPLPESKWKKLTRRAYSISCPMVDVDSATDSTVQVMTVNSIDYLEFYVALVRHAGDLDQKPPSLTPRLFGLQSGDRIEIAKKIVGHYVAHDIGPDDTVLMVGTGTGEAPHNAMAASLLSQDHQGRIIHVTSVRQRKDLAYLRQHETLSKHFPQYSYFPLTTRDPENLNTSHPKFVGKQYVQELFRSGRLAELAGVDLSPKNTHVFLCGNPAMIGYAPPGAPPLTQPGMIQVLIEAGFTDDHNQSGPGVIRFEKYW</sequence>
<comment type="caution">
    <text evidence="6">The sequence shown here is derived from an EMBL/GenBank/DDBJ whole genome shotgun (WGS) entry which is preliminary data.</text>
</comment>
<dbReference type="GO" id="GO:0000166">
    <property type="term" value="F:nucleotide binding"/>
    <property type="evidence" value="ECO:0007669"/>
    <property type="project" value="UniProtKB-KW"/>
</dbReference>
<evidence type="ECO:0000256" key="3">
    <source>
        <dbReference type="ARBA" id="ARBA00022741"/>
    </source>
</evidence>
<keyword evidence="7" id="KW-1185">Reference proteome</keyword>
<dbReference type="SUPFAM" id="SSF63380">
    <property type="entry name" value="Riboflavin synthase domain-like"/>
    <property type="match status" value="1"/>
</dbReference>
<dbReference type="EMBL" id="SJPI01000003">
    <property type="protein sequence ID" value="TWT49330.1"/>
    <property type="molecule type" value="Genomic_DNA"/>
</dbReference>
<dbReference type="RefSeq" id="WP_242632235.1">
    <property type="nucleotide sequence ID" value="NZ_SJPI01000003.1"/>
</dbReference>
<name>A0A5C5WFA4_9BACT</name>
<dbReference type="Gene3D" id="2.40.30.10">
    <property type="entry name" value="Translation factors"/>
    <property type="match status" value="1"/>
</dbReference>
<dbReference type="InterPro" id="IPR051930">
    <property type="entry name" value="FNR_type-1"/>
</dbReference>
<dbReference type="PANTHER" id="PTHR47878">
    <property type="entry name" value="OXIDOREDUCTASE FAD/NAD(P)-BINDING DOMAIN PROTEIN"/>
    <property type="match status" value="1"/>
</dbReference>
<dbReference type="SUPFAM" id="SSF52343">
    <property type="entry name" value="Ferredoxin reductase-like, C-terminal NADP-linked domain"/>
    <property type="match status" value="1"/>
</dbReference>
<dbReference type="GO" id="GO:0004324">
    <property type="term" value="F:ferredoxin-NADP+ reductase activity"/>
    <property type="evidence" value="ECO:0007669"/>
    <property type="project" value="UniProtKB-EC"/>
</dbReference>
<dbReference type="PANTHER" id="PTHR47878:SF2">
    <property type="entry name" value="OXIDOREDUCTASE FAD_NAD(P)-BINDING DOMAIN PROTEIN"/>
    <property type="match status" value="1"/>
</dbReference>
<protein>
    <recommendedName>
        <fullName evidence="2">ferredoxin--NADP(+) reductase</fullName>
        <ecNumber evidence="2">1.18.1.2</ecNumber>
    </recommendedName>
</protein>
<feature type="domain" description="FAD-binding FR-type" evidence="5">
    <location>
        <begin position="53"/>
        <end position="196"/>
    </location>
</feature>
<gene>
    <name evidence="6" type="primary">fpr</name>
    <name evidence="6" type="ORF">Pla22_45250</name>
</gene>
<evidence type="ECO:0000259" key="5">
    <source>
        <dbReference type="PROSITE" id="PS51384"/>
    </source>
</evidence>
<dbReference type="InterPro" id="IPR039261">
    <property type="entry name" value="FNR_nucleotide-bd"/>
</dbReference>
<dbReference type="EC" id="1.18.1.2" evidence="2"/>
<evidence type="ECO:0000256" key="1">
    <source>
        <dbReference type="ARBA" id="ARBA00008312"/>
    </source>
</evidence>
<keyword evidence="3" id="KW-0547">Nucleotide-binding</keyword>
<dbReference type="Gene3D" id="3.40.50.80">
    <property type="entry name" value="Nucleotide-binding domain of ferredoxin-NADP reductase (FNR) module"/>
    <property type="match status" value="1"/>
</dbReference>
<dbReference type="Proteomes" id="UP000316598">
    <property type="component" value="Unassembled WGS sequence"/>
</dbReference>
<accession>A0A5C5WFA4</accession>
<evidence type="ECO:0000313" key="7">
    <source>
        <dbReference type="Proteomes" id="UP000316598"/>
    </source>
</evidence>